<dbReference type="EMBL" id="SLZU01000036">
    <property type="protein sequence ID" value="TCS53208.1"/>
    <property type="molecule type" value="Genomic_DNA"/>
</dbReference>
<feature type="signal peptide" evidence="2">
    <location>
        <begin position="1"/>
        <end position="24"/>
    </location>
</feature>
<gene>
    <name evidence="3" type="ORF">EDD52_13614</name>
</gene>
<evidence type="ECO:0000256" key="2">
    <source>
        <dbReference type="SAM" id="SignalP"/>
    </source>
</evidence>
<dbReference type="RefSeq" id="WP_132248810.1">
    <property type="nucleotide sequence ID" value="NZ_CBDUOC010000101.1"/>
</dbReference>
<accession>A0A4R3IT09</accession>
<keyword evidence="3" id="KW-0675">Receptor</keyword>
<protein>
    <submittedName>
        <fullName evidence="3">Tripartite-type tricarboxylate transporter receptor subunit TctC</fullName>
    </submittedName>
</protein>
<dbReference type="Proteomes" id="UP000295696">
    <property type="component" value="Unassembled WGS sequence"/>
</dbReference>
<name>A0A4R3IT09_9RHOB</name>
<keyword evidence="2" id="KW-0732">Signal</keyword>
<evidence type="ECO:0000256" key="1">
    <source>
        <dbReference type="ARBA" id="ARBA00006987"/>
    </source>
</evidence>
<dbReference type="PANTHER" id="PTHR42928">
    <property type="entry name" value="TRICARBOXYLATE-BINDING PROTEIN"/>
    <property type="match status" value="1"/>
</dbReference>
<comment type="similarity">
    <text evidence="1">Belongs to the UPF0065 (bug) family.</text>
</comment>
<dbReference type="Pfam" id="PF03401">
    <property type="entry name" value="TctC"/>
    <property type="match status" value="1"/>
</dbReference>
<organism evidence="3 4">
    <name type="scientific">Primorskyibacter sedentarius</name>
    <dbReference type="NCBI Taxonomy" id="745311"/>
    <lineage>
        <taxon>Bacteria</taxon>
        <taxon>Pseudomonadati</taxon>
        <taxon>Pseudomonadota</taxon>
        <taxon>Alphaproteobacteria</taxon>
        <taxon>Rhodobacterales</taxon>
        <taxon>Roseobacteraceae</taxon>
        <taxon>Primorskyibacter</taxon>
    </lineage>
</organism>
<dbReference type="CDD" id="cd07012">
    <property type="entry name" value="PBP2_Bug_TTT"/>
    <property type="match status" value="1"/>
</dbReference>
<proteinExistence type="inferred from homology"/>
<dbReference type="PIRSF" id="PIRSF017082">
    <property type="entry name" value="YflP"/>
    <property type="match status" value="1"/>
</dbReference>
<evidence type="ECO:0000313" key="3">
    <source>
        <dbReference type="EMBL" id="TCS53208.1"/>
    </source>
</evidence>
<dbReference type="AlphaFoldDB" id="A0A4R3IT09"/>
<dbReference type="SUPFAM" id="SSF53850">
    <property type="entry name" value="Periplasmic binding protein-like II"/>
    <property type="match status" value="1"/>
</dbReference>
<dbReference type="InterPro" id="IPR042100">
    <property type="entry name" value="Bug_dom1"/>
</dbReference>
<dbReference type="Gene3D" id="3.40.190.10">
    <property type="entry name" value="Periplasmic binding protein-like II"/>
    <property type="match status" value="1"/>
</dbReference>
<keyword evidence="4" id="KW-1185">Reference proteome</keyword>
<dbReference type="Gene3D" id="3.40.190.150">
    <property type="entry name" value="Bordetella uptake gene, domain 1"/>
    <property type="match status" value="1"/>
</dbReference>
<dbReference type="PANTHER" id="PTHR42928:SF5">
    <property type="entry name" value="BLR1237 PROTEIN"/>
    <property type="match status" value="1"/>
</dbReference>
<sequence>MLKTLIKTAAVAALIGPVAGAAFAADDYPSRNIEMMFPWGPGSAFAMAQIITNAMGDELGTNISVVSTPGAAGVKSFNTALEKPADGYTLIDGWVAPLVLQPLAGNTEFTHTDFTPLWSATRVPFAVVVRKDDERFPDYDAFIQYLKDNPGKARYSSGSIGNIPHMVLAKMMQTEGVYARNIPYPQDGDAFKDLRGGLLDFSFNDPITFQSNKDAFKTLVAFTNEKDVAAAYDENTPTLDDLGLDIGLTGLAPSGWNWFLVHKDTPEEIVATLNTAMEAALNRPEVQERLKAAGFLPTMYPPERYEEIVGPIGDQIAAAKDAITWEAEQLAK</sequence>
<dbReference type="InterPro" id="IPR005064">
    <property type="entry name" value="BUG"/>
</dbReference>
<feature type="chain" id="PRO_5020197457" evidence="2">
    <location>
        <begin position="25"/>
        <end position="332"/>
    </location>
</feature>
<reference evidence="3 4" key="1">
    <citation type="submission" date="2019-03" db="EMBL/GenBank/DDBJ databases">
        <title>Genomic Encyclopedia of Type Strains, Phase IV (KMG-IV): sequencing the most valuable type-strain genomes for metagenomic binning, comparative biology and taxonomic classification.</title>
        <authorList>
            <person name="Goeker M."/>
        </authorList>
    </citation>
    <scope>NUCLEOTIDE SEQUENCE [LARGE SCALE GENOMIC DNA]</scope>
    <source>
        <strain evidence="3 4">DSM 104836</strain>
    </source>
</reference>
<comment type="caution">
    <text evidence="3">The sequence shown here is derived from an EMBL/GenBank/DDBJ whole genome shotgun (WGS) entry which is preliminary data.</text>
</comment>
<evidence type="ECO:0000313" key="4">
    <source>
        <dbReference type="Proteomes" id="UP000295696"/>
    </source>
</evidence>
<dbReference type="OrthoDB" id="8970543at2"/>